<sequence length="108" mass="12490">MNGTLLSNLLSFYEEDPSDPFNVYALAIEYTKSDPEKAADFFDILLTTHPDYLPTYYHAGSFFASKEEVEKAEEIYRKGVALALLQKNTKAHQELLRAYYNFMDEMDD</sequence>
<dbReference type="InterPro" id="IPR011990">
    <property type="entry name" value="TPR-like_helical_dom_sf"/>
</dbReference>
<evidence type="ECO:0008006" key="3">
    <source>
        <dbReference type="Google" id="ProtNLM"/>
    </source>
</evidence>
<name>A0A1T5END0_9BACT</name>
<evidence type="ECO:0000313" key="1">
    <source>
        <dbReference type="EMBL" id="SKB85483.1"/>
    </source>
</evidence>
<accession>A0A1T5END0</accession>
<dbReference type="EMBL" id="FUZA01000002">
    <property type="protein sequence ID" value="SKB85483.1"/>
    <property type="molecule type" value="Genomic_DNA"/>
</dbReference>
<dbReference type="OrthoDB" id="1524733at2"/>
<dbReference type="STRING" id="651661.SAMN05660293_02628"/>
<reference evidence="2" key="1">
    <citation type="submission" date="2017-02" db="EMBL/GenBank/DDBJ databases">
        <authorList>
            <person name="Varghese N."/>
            <person name="Submissions S."/>
        </authorList>
    </citation>
    <scope>NUCLEOTIDE SEQUENCE [LARGE SCALE GENOMIC DNA]</scope>
    <source>
        <strain evidence="2">DSM 22270</strain>
    </source>
</reference>
<protein>
    <recommendedName>
        <fullName evidence="3">Tetratricopeptide repeat-containing protein</fullName>
    </recommendedName>
</protein>
<dbReference type="SUPFAM" id="SSF48452">
    <property type="entry name" value="TPR-like"/>
    <property type="match status" value="1"/>
</dbReference>
<dbReference type="Gene3D" id="1.25.40.10">
    <property type="entry name" value="Tetratricopeptide repeat domain"/>
    <property type="match status" value="1"/>
</dbReference>
<evidence type="ECO:0000313" key="2">
    <source>
        <dbReference type="Proteomes" id="UP000190897"/>
    </source>
</evidence>
<proteinExistence type="predicted"/>
<dbReference type="Proteomes" id="UP000190897">
    <property type="component" value="Unassembled WGS sequence"/>
</dbReference>
<gene>
    <name evidence="1" type="ORF">SAMN05660293_02628</name>
</gene>
<dbReference type="RefSeq" id="WP_082215089.1">
    <property type="nucleotide sequence ID" value="NZ_FUZA01000002.1"/>
</dbReference>
<organism evidence="1 2">
    <name type="scientific">Dyadobacter psychrophilus</name>
    <dbReference type="NCBI Taxonomy" id="651661"/>
    <lineage>
        <taxon>Bacteria</taxon>
        <taxon>Pseudomonadati</taxon>
        <taxon>Bacteroidota</taxon>
        <taxon>Cytophagia</taxon>
        <taxon>Cytophagales</taxon>
        <taxon>Spirosomataceae</taxon>
        <taxon>Dyadobacter</taxon>
    </lineage>
</organism>
<dbReference type="AlphaFoldDB" id="A0A1T5END0"/>
<keyword evidence="2" id="KW-1185">Reference proteome</keyword>